<sequence>MSAREPGRLSRRRAIAGLGGAAVVGGAAAWPWGRGRDGGPRLPAAGGPLLWTANVSYAQDEFFGPAVAGHLLLVERPYAARESERRDVLSCLDTATGRRLWSVRLDGSPGTLRRVLVSGAVALVRTRSALHAFDLRTGRLLWRRERNAGGPRSLTVTVGGGLVHDSANEENASSIASRHALQGYEVGSGRLRWTTVVQPRVSTAEAPIYAAGLLLGTAVMAGVSSNSETFAYAVDAATGRQRWSRRLGVRHSFTGVGVAHDAGTFYVFSQETGDLHAVDVSTGAIRWRARAKRSSGRGTPSVDERTLRAGVPVVSGATVYVCDEYGVLHAFDVRNGRERWTFTTDARPRYAHLLPGPRTGGDDLVYFRAGHTGRSSGGTLYALSARQRRPLWQRPADHSYSGPLLSGNLLYVPDAEAITVYDPVGGAVRHRVELRGLGLGGGSTELVSDGTRVHALARIQVLALRLES</sequence>
<dbReference type="InterPro" id="IPR006311">
    <property type="entry name" value="TAT_signal"/>
</dbReference>
<organism evidence="2 3">
    <name type="scientific">Actinomadura rugatobispora</name>
    <dbReference type="NCBI Taxonomy" id="1994"/>
    <lineage>
        <taxon>Bacteria</taxon>
        <taxon>Bacillati</taxon>
        <taxon>Actinomycetota</taxon>
        <taxon>Actinomycetes</taxon>
        <taxon>Streptosporangiales</taxon>
        <taxon>Thermomonosporaceae</taxon>
        <taxon>Actinomadura</taxon>
    </lineage>
</organism>
<dbReference type="InterPro" id="IPR015943">
    <property type="entry name" value="WD40/YVTN_repeat-like_dom_sf"/>
</dbReference>
<protein>
    <submittedName>
        <fullName evidence="2">PQQ-binding-like beta-propeller repeat protein</fullName>
    </submittedName>
</protein>
<dbReference type="Gene3D" id="2.40.10.480">
    <property type="match status" value="1"/>
</dbReference>
<dbReference type="SUPFAM" id="SSF50998">
    <property type="entry name" value="Quinoprotein alcohol dehydrogenase-like"/>
    <property type="match status" value="2"/>
</dbReference>
<evidence type="ECO:0000313" key="3">
    <source>
        <dbReference type="Proteomes" id="UP001596074"/>
    </source>
</evidence>
<dbReference type="PANTHER" id="PTHR34512">
    <property type="entry name" value="CELL SURFACE PROTEIN"/>
    <property type="match status" value="1"/>
</dbReference>
<accession>A0ABW1A0M1</accession>
<dbReference type="SMART" id="SM00564">
    <property type="entry name" value="PQQ"/>
    <property type="match status" value="6"/>
</dbReference>
<dbReference type="InterPro" id="IPR002372">
    <property type="entry name" value="PQQ_rpt_dom"/>
</dbReference>
<dbReference type="PROSITE" id="PS51318">
    <property type="entry name" value="TAT"/>
    <property type="match status" value="1"/>
</dbReference>
<reference evidence="3" key="1">
    <citation type="journal article" date="2019" name="Int. J. Syst. Evol. Microbiol.">
        <title>The Global Catalogue of Microorganisms (GCM) 10K type strain sequencing project: providing services to taxonomists for standard genome sequencing and annotation.</title>
        <authorList>
            <consortium name="The Broad Institute Genomics Platform"/>
            <consortium name="The Broad Institute Genome Sequencing Center for Infectious Disease"/>
            <person name="Wu L."/>
            <person name="Ma J."/>
        </authorList>
    </citation>
    <scope>NUCLEOTIDE SEQUENCE [LARGE SCALE GENOMIC DNA]</scope>
    <source>
        <strain evidence="3">KCTC 42087</strain>
    </source>
</reference>
<dbReference type="PANTHER" id="PTHR34512:SF30">
    <property type="entry name" value="OUTER MEMBRANE PROTEIN ASSEMBLY FACTOR BAMB"/>
    <property type="match status" value="1"/>
</dbReference>
<dbReference type="Proteomes" id="UP001596074">
    <property type="component" value="Unassembled WGS sequence"/>
</dbReference>
<feature type="domain" description="Pyrrolo-quinoline quinone repeat" evidence="1">
    <location>
        <begin position="232"/>
        <end position="354"/>
    </location>
</feature>
<dbReference type="InterPro" id="IPR011047">
    <property type="entry name" value="Quinoprotein_ADH-like_sf"/>
</dbReference>
<comment type="caution">
    <text evidence="2">The sequence shown here is derived from an EMBL/GenBank/DDBJ whole genome shotgun (WGS) entry which is preliminary data.</text>
</comment>
<dbReference type="RefSeq" id="WP_378283362.1">
    <property type="nucleotide sequence ID" value="NZ_JBHSON010000024.1"/>
</dbReference>
<gene>
    <name evidence="2" type="ORF">ACFPZN_19120</name>
</gene>
<evidence type="ECO:0000313" key="2">
    <source>
        <dbReference type="EMBL" id="MFC5747744.1"/>
    </source>
</evidence>
<evidence type="ECO:0000259" key="1">
    <source>
        <dbReference type="Pfam" id="PF13360"/>
    </source>
</evidence>
<proteinExistence type="predicted"/>
<dbReference type="EMBL" id="JBHSON010000024">
    <property type="protein sequence ID" value="MFC5747744.1"/>
    <property type="molecule type" value="Genomic_DNA"/>
</dbReference>
<dbReference type="Pfam" id="PF13360">
    <property type="entry name" value="PQQ_2"/>
    <property type="match status" value="2"/>
</dbReference>
<dbReference type="Gene3D" id="2.130.10.10">
    <property type="entry name" value="YVTN repeat-like/Quinoprotein amine dehydrogenase"/>
    <property type="match status" value="2"/>
</dbReference>
<feature type="domain" description="Pyrrolo-quinoline quinone repeat" evidence="1">
    <location>
        <begin position="44"/>
        <end position="203"/>
    </location>
</feature>
<name>A0ABW1A0M1_9ACTN</name>
<dbReference type="InterPro" id="IPR018391">
    <property type="entry name" value="PQQ_b-propeller_rpt"/>
</dbReference>
<keyword evidence="3" id="KW-1185">Reference proteome</keyword>